<reference evidence="5" key="1">
    <citation type="submission" date="2019-02" db="EMBL/GenBank/DDBJ databases">
        <authorList>
            <person name="Li S.-H."/>
        </authorList>
    </citation>
    <scope>NUCLEOTIDE SEQUENCE</scope>
    <source>
        <strain evidence="5">IMCC8485</strain>
    </source>
</reference>
<protein>
    <submittedName>
        <fullName evidence="5">Thiamine pyrophosphate-dependent dehydrogenase E1 component subunit alpha</fullName>
    </submittedName>
</protein>
<dbReference type="SUPFAM" id="SSF52518">
    <property type="entry name" value="Thiamin diphosphate-binding fold (THDP-binding)"/>
    <property type="match status" value="1"/>
</dbReference>
<evidence type="ECO:0000256" key="3">
    <source>
        <dbReference type="ARBA" id="ARBA00023052"/>
    </source>
</evidence>
<sequence length="327" mass="36332">MALTNEQIIALYRNLVRADEFNKMMYRRMMQGKLIGFYHPAEGAIAPGVGASTFLKKDDNLSPHHRGHGITHMLCKGIDIKYYLAEHTGKETGCCKGRSAFHFSFPEHKVYMMSGFIGYNFAPVVGWGFAAKRRAQGQVVMNCSGDGSYGQGRAHEAMLMSQNWQLPVIFFCENNGMSIFSTAQEMHPQENIASLADGFGMPSLIVDGQDVFAVAEASLQAIERARNGGGPTFIEAKTLRFNEHDIGTPDLSGWEERSEEEHHAMREREPIRIATERVLGDSLLTQNEIDQIVQEALAEIEAVEQFADESPIARPPVEELMAGVFAD</sequence>
<proteinExistence type="predicted"/>
<feature type="domain" description="Dehydrogenase E1 component" evidence="4">
    <location>
        <begin position="23"/>
        <end position="314"/>
    </location>
</feature>
<comment type="cofactor">
    <cofactor evidence="1">
        <name>thiamine diphosphate</name>
        <dbReference type="ChEBI" id="CHEBI:58937"/>
    </cofactor>
</comment>
<keyword evidence="3" id="KW-0786">Thiamine pyrophosphate</keyword>
<gene>
    <name evidence="5" type="ORF">EYC87_00560</name>
</gene>
<dbReference type="RefSeq" id="WP_279251141.1">
    <property type="nucleotide sequence ID" value="NZ_SHNP01000001.1"/>
</dbReference>
<evidence type="ECO:0000313" key="5">
    <source>
        <dbReference type="EMBL" id="MCX2972075.1"/>
    </source>
</evidence>
<keyword evidence="2" id="KW-0560">Oxidoreductase</keyword>
<dbReference type="PANTHER" id="PTHR11516">
    <property type="entry name" value="PYRUVATE DEHYDROGENASE E1 COMPONENT, ALPHA SUBUNIT BACTERIAL AND ORGANELLAR"/>
    <property type="match status" value="1"/>
</dbReference>
<accession>A0ABT3SQ57</accession>
<dbReference type="Gene3D" id="3.40.50.970">
    <property type="match status" value="1"/>
</dbReference>
<name>A0ABT3SQ57_9GAMM</name>
<organism evidence="5 6">
    <name type="scientific">Candidatus Seongchinamella marina</name>
    <dbReference type="NCBI Taxonomy" id="2518990"/>
    <lineage>
        <taxon>Bacteria</taxon>
        <taxon>Pseudomonadati</taxon>
        <taxon>Pseudomonadota</taxon>
        <taxon>Gammaproteobacteria</taxon>
        <taxon>Cellvibrionales</taxon>
        <taxon>Halieaceae</taxon>
        <taxon>Seongchinamella</taxon>
    </lineage>
</organism>
<dbReference type="InterPro" id="IPR001017">
    <property type="entry name" value="DH_E1"/>
</dbReference>
<evidence type="ECO:0000259" key="4">
    <source>
        <dbReference type="Pfam" id="PF00676"/>
    </source>
</evidence>
<dbReference type="EMBL" id="SHNP01000001">
    <property type="protein sequence ID" value="MCX2972075.1"/>
    <property type="molecule type" value="Genomic_DNA"/>
</dbReference>
<keyword evidence="6" id="KW-1185">Reference proteome</keyword>
<dbReference type="CDD" id="cd02000">
    <property type="entry name" value="TPP_E1_PDC_ADC_BCADC"/>
    <property type="match status" value="1"/>
</dbReference>
<dbReference type="Pfam" id="PF00676">
    <property type="entry name" value="E1_dh"/>
    <property type="match status" value="1"/>
</dbReference>
<dbReference type="InterPro" id="IPR029061">
    <property type="entry name" value="THDP-binding"/>
</dbReference>
<evidence type="ECO:0000256" key="2">
    <source>
        <dbReference type="ARBA" id="ARBA00023002"/>
    </source>
</evidence>
<dbReference type="PANTHER" id="PTHR11516:SF41">
    <property type="entry name" value="3-METHYL-2-OXOBUTANOATE DEHYDROGENASE SUBUNIT ALPHA"/>
    <property type="match status" value="1"/>
</dbReference>
<comment type="caution">
    <text evidence="5">The sequence shown here is derived from an EMBL/GenBank/DDBJ whole genome shotgun (WGS) entry which is preliminary data.</text>
</comment>
<dbReference type="InterPro" id="IPR050642">
    <property type="entry name" value="PDH_E1_Alpha_Subunit"/>
</dbReference>
<evidence type="ECO:0000256" key="1">
    <source>
        <dbReference type="ARBA" id="ARBA00001964"/>
    </source>
</evidence>
<evidence type="ECO:0000313" key="6">
    <source>
        <dbReference type="Proteomes" id="UP001143307"/>
    </source>
</evidence>
<dbReference type="Proteomes" id="UP001143307">
    <property type="component" value="Unassembled WGS sequence"/>
</dbReference>